<dbReference type="PANTHER" id="PTHR42886">
    <property type="entry name" value="RE40534P-RELATED"/>
    <property type="match status" value="1"/>
</dbReference>
<evidence type="ECO:0000313" key="4">
    <source>
        <dbReference type="Proteomes" id="UP000765509"/>
    </source>
</evidence>
<dbReference type="EMBL" id="AVOT02015990">
    <property type="protein sequence ID" value="MBW0500775.1"/>
    <property type="molecule type" value="Genomic_DNA"/>
</dbReference>
<dbReference type="AlphaFoldDB" id="A0A9Q3DD95"/>
<evidence type="ECO:0000259" key="2">
    <source>
        <dbReference type="Pfam" id="PF12146"/>
    </source>
</evidence>
<name>A0A9Q3DD95_9BASI</name>
<dbReference type="InterPro" id="IPR022742">
    <property type="entry name" value="Hydrolase_4"/>
</dbReference>
<sequence>MATIVGHRCVLSDGVTIALFLRRHPKPALPGLVVLLHGRLHNSKKGPCAELFTKLPYSALIFDARGMGESGGSSGWSNIEEEVNDLKEIIKYVKENFEAPHNQILALIGHSKGASIGFQYASQVTFCKDLAQPMLYDERYRPALLVSLSGRYDTTDTGLSRFTFEQQAQLEKEGRFVWLRYRAGPDREERREYVVTKEAVEQAKHRTLECVKDLGDNCQVLLLHGRADGTVLCKEAEKIDQAIRDNNSSASVDLLMIEGVKHNWDQEGEIELASHCIEGWIQRRAGRDSTRIPEEKIVDHLGPHREKQGSA</sequence>
<evidence type="ECO:0000313" key="3">
    <source>
        <dbReference type="EMBL" id="MBW0500775.1"/>
    </source>
</evidence>
<keyword evidence="4" id="KW-1185">Reference proteome</keyword>
<gene>
    <name evidence="3" type="ORF">O181_040490</name>
</gene>
<evidence type="ECO:0000256" key="1">
    <source>
        <dbReference type="SAM" id="MobiDB-lite"/>
    </source>
</evidence>
<dbReference type="Gene3D" id="3.40.50.1820">
    <property type="entry name" value="alpha/beta hydrolase"/>
    <property type="match status" value="1"/>
</dbReference>
<dbReference type="Pfam" id="PF12146">
    <property type="entry name" value="Hydrolase_4"/>
    <property type="match status" value="1"/>
</dbReference>
<dbReference type="OrthoDB" id="9988524at2759"/>
<feature type="domain" description="Serine aminopeptidase S33" evidence="2">
    <location>
        <begin position="31"/>
        <end position="122"/>
    </location>
</feature>
<accession>A0A9Q3DD95</accession>
<comment type="caution">
    <text evidence="3">The sequence shown here is derived from an EMBL/GenBank/DDBJ whole genome shotgun (WGS) entry which is preliminary data.</text>
</comment>
<dbReference type="SUPFAM" id="SSF53474">
    <property type="entry name" value="alpha/beta-Hydrolases"/>
    <property type="match status" value="1"/>
</dbReference>
<reference evidence="3" key="1">
    <citation type="submission" date="2021-03" db="EMBL/GenBank/DDBJ databases">
        <title>Draft genome sequence of rust myrtle Austropuccinia psidii MF-1, a brazilian biotype.</title>
        <authorList>
            <person name="Quecine M.C."/>
            <person name="Pachon D.M.R."/>
            <person name="Bonatelli M.L."/>
            <person name="Correr F.H."/>
            <person name="Franceschini L.M."/>
            <person name="Leite T.F."/>
            <person name="Margarido G.R.A."/>
            <person name="Almeida C.A."/>
            <person name="Ferrarezi J.A."/>
            <person name="Labate C.A."/>
        </authorList>
    </citation>
    <scope>NUCLEOTIDE SEQUENCE</scope>
    <source>
        <strain evidence="3">MF-1</strain>
    </source>
</reference>
<proteinExistence type="predicted"/>
<organism evidence="3 4">
    <name type="scientific">Austropuccinia psidii MF-1</name>
    <dbReference type="NCBI Taxonomy" id="1389203"/>
    <lineage>
        <taxon>Eukaryota</taxon>
        <taxon>Fungi</taxon>
        <taxon>Dikarya</taxon>
        <taxon>Basidiomycota</taxon>
        <taxon>Pucciniomycotina</taxon>
        <taxon>Pucciniomycetes</taxon>
        <taxon>Pucciniales</taxon>
        <taxon>Sphaerophragmiaceae</taxon>
        <taxon>Austropuccinia</taxon>
    </lineage>
</organism>
<dbReference type="PANTHER" id="PTHR42886:SF53">
    <property type="entry name" value="ALPHA_BETA-HYDROLASES SUPERFAMILY PROTEIN"/>
    <property type="match status" value="1"/>
</dbReference>
<feature type="region of interest" description="Disordered" evidence="1">
    <location>
        <begin position="291"/>
        <end position="311"/>
    </location>
</feature>
<protein>
    <recommendedName>
        <fullName evidence="2">Serine aminopeptidase S33 domain-containing protein</fullName>
    </recommendedName>
</protein>
<dbReference type="Proteomes" id="UP000765509">
    <property type="component" value="Unassembled WGS sequence"/>
</dbReference>
<dbReference type="InterPro" id="IPR029058">
    <property type="entry name" value="AB_hydrolase_fold"/>
</dbReference>